<name>A0A0P1A723_PLAHL</name>
<sequence>MIQTILETILVAHSNDVEDSPRNDGFQAAVTAVAKDRVDASFNGLDNTDLIEFCWLLVLRYRIVSSTSNIHHFLETISKIERNLPIWRLITQI</sequence>
<dbReference type="RefSeq" id="XP_024572625.1">
    <property type="nucleotide sequence ID" value="XM_024718790.1"/>
</dbReference>
<accession>A0A0P1A723</accession>
<dbReference type="GeneID" id="36397224"/>
<evidence type="ECO:0000313" key="2">
    <source>
        <dbReference type="Proteomes" id="UP000054928"/>
    </source>
</evidence>
<protein>
    <submittedName>
        <fullName evidence="1">Uncharacterized protein</fullName>
    </submittedName>
</protein>
<evidence type="ECO:0000313" key="1">
    <source>
        <dbReference type="EMBL" id="CEG36256.1"/>
    </source>
</evidence>
<dbReference type="AlphaFoldDB" id="A0A0P1A723"/>
<organism evidence="1 2">
    <name type="scientific">Plasmopara halstedii</name>
    <name type="common">Downy mildew of sunflower</name>
    <dbReference type="NCBI Taxonomy" id="4781"/>
    <lineage>
        <taxon>Eukaryota</taxon>
        <taxon>Sar</taxon>
        <taxon>Stramenopiles</taxon>
        <taxon>Oomycota</taxon>
        <taxon>Peronosporomycetes</taxon>
        <taxon>Peronosporales</taxon>
        <taxon>Peronosporaceae</taxon>
        <taxon>Plasmopara</taxon>
    </lineage>
</organism>
<dbReference type="EMBL" id="CCYD01000178">
    <property type="protein sequence ID" value="CEG36256.1"/>
    <property type="molecule type" value="Genomic_DNA"/>
</dbReference>
<reference evidence="2" key="1">
    <citation type="submission" date="2014-09" db="EMBL/GenBank/DDBJ databases">
        <authorList>
            <person name="Sharma Rahul"/>
            <person name="Thines Marco"/>
        </authorList>
    </citation>
    <scope>NUCLEOTIDE SEQUENCE [LARGE SCALE GENOMIC DNA]</scope>
</reference>
<proteinExistence type="predicted"/>
<keyword evidence="2" id="KW-1185">Reference proteome</keyword>
<dbReference type="Proteomes" id="UP000054928">
    <property type="component" value="Unassembled WGS sequence"/>
</dbReference>